<keyword evidence="2" id="KW-1185">Reference proteome</keyword>
<dbReference type="EMBL" id="JBDFQZ010000013">
    <property type="protein sequence ID" value="KAK9667795.1"/>
    <property type="molecule type" value="Genomic_DNA"/>
</dbReference>
<accession>A0AAW1GUX4</accession>
<evidence type="ECO:0000313" key="1">
    <source>
        <dbReference type="EMBL" id="KAK9667795.1"/>
    </source>
</evidence>
<sequence>MSCGAFYFDWFPSFSVSLANTSFDEALTLGIKTVGVSSGVSLALTVMIVCKAMVDLSDECLEGPVLGKTDYFHMGSGVSSSTEWDDVVEDQSCVVQGSVGRSLNTIVRRGVPSSTLVGCSIGEKNVWWFALNFRRSLRMYSISIFNVL</sequence>
<comment type="caution">
    <text evidence="1">The sequence shown here is derived from an EMBL/GenBank/DDBJ whole genome shotgun (WGS) entry which is preliminary data.</text>
</comment>
<proteinExistence type="predicted"/>
<name>A0AAW1GUX4_SAPOF</name>
<dbReference type="Proteomes" id="UP001443914">
    <property type="component" value="Unassembled WGS sequence"/>
</dbReference>
<protein>
    <submittedName>
        <fullName evidence="1">Uncharacterized protein</fullName>
    </submittedName>
</protein>
<dbReference type="AlphaFoldDB" id="A0AAW1GUX4"/>
<organism evidence="1 2">
    <name type="scientific">Saponaria officinalis</name>
    <name type="common">Common soapwort</name>
    <name type="synonym">Lychnis saponaria</name>
    <dbReference type="NCBI Taxonomy" id="3572"/>
    <lineage>
        <taxon>Eukaryota</taxon>
        <taxon>Viridiplantae</taxon>
        <taxon>Streptophyta</taxon>
        <taxon>Embryophyta</taxon>
        <taxon>Tracheophyta</taxon>
        <taxon>Spermatophyta</taxon>
        <taxon>Magnoliopsida</taxon>
        <taxon>eudicotyledons</taxon>
        <taxon>Gunneridae</taxon>
        <taxon>Pentapetalae</taxon>
        <taxon>Caryophyllales</taxon>
        <taxon>Caryophyllaceae</taxon>
        <taxon>Caryophylleae</taxon>
        <taxon>Saponaria</taxon>
    </lineage>
</organism>
<evidence type="ECO:0000313" key="2">
    <source>
        <dbReference type="Proteomes" id="UP001443914"/>
    </source>
</evidence>
<gene>
    <name evidence="1" type="ORF">RND81_13G011600</name>
</gene>
<reference evidence="1" key="1">
    <citation type="submission" date="2024-03" db="EMBL/GenBank/DDBJ databases">
        <title>WGS assembly of Saponaria officinalis var. Norfolk2.</title>
        <authorList>
            <person name="Jenkins J."/>
            <person name="Shu S."/>
            <person name="Grimwood J."/>
            <person name="Barry K."/>
            <person name="Goodstein D."/>
            <person name="Schmutz J."/>
            <person name="Leebens-Mack J."/>
            <person name="Osbourn A."/>
        </authorList>
    </citation>
    <scope>NUCLEOTIDE SEQUENCE [LARGE SCALE GENOMIC DNA]</scope>
    <source>
        <strain evidence="1">JIC</strain>
    </source>
</reference>